<dbReference type="EMBL" id="BEYQ01000007">
    <property type="protein sequence ID" value="GBD53216.1"/>
    <property type="molecule type" value="Genomic_DNA"/>
</dbReference>
<evidence type="ECO:0000313" key="3">
    <source>
        <dbReference type="EMBL" id="GBD53216.1"/>
    </source>
</evidence>
<evidence type="ECO:0000256" key="1">
    <source>
        <dbReference type="ARBA" id="ARBA00022676"/>
    </source>
</evidence>
<dbReference type="Pfam" id="PF01075">
    <property type="entry name" value="Glyco_transf_9"/>
    <property type="match status" value="1"/>
</dbReference>
<keyword evidence="2" id="KW-0808">Transferase</keyword>
<dbReference type="CDD" id="cd03789">
    <property type="entry name" value="GT9_LPS_heptosyltransferase"/>
    <property type="match status" value="1"/>
</dbReference>
<dbReference type="SUPFAM" id="SSF53756">
    <property type="entry name" value="UDP-Glycosyltransferase/glycogen phosphorylase"/>
    <property type="match status" value="1"/>
</dbReference>
<comment type="caution">
    <text evidence="3">The sequence shown here is derived from an EMBL/GenBank/DDBJ whole genome shotgun (WGS) entry which is preliminary data.</text>
</comment>
<dbReference type="PANTHER" id="PTHR30160">
    <property type="entry name" value="TETRAACYLDISACCHARIDE 4'-KINASE-RELATED"/>
    <property type="match status" value="1"/>
</dbReference>
<evidence type="ECO:0000313" key="4">
    <source>
        <dbReference type="Proteomes" id="UP000236321"/>
    </source>
</evidence>
<dbReference type="Proteomes" id="UP000236321">
    <property type="component" value="Unassembled WGS sequence"/>
</dbReference>
<protein>
    <submittedName>
        <fullName evidence="3">Uncharacterized protein</fullName>
    </submittedName>
</protein>
<dbReference type="InterPro" id="IPR002201">
    <property type="entry name" value="Glyco_trans_9"/>
</dbReference>
<dbReference type="AlphaFoldDB" id="A0A2H6BSQ1"/>
<dbReference type="GO" id="GO:0009244">
    <property type="term" value="P:lipopolysaccharide core region biosynthetic process"/>
    <property type="evidence" value="ECO:0007669"/>
    <property type="project" value="TreeGrafter"/>
</dbReference>
<dbReference type="RefSeq" id="WP_103112311.1">
    <property type="nucleotide sequence ID" value="NZ_BEIU01000023.1"/>
</dbReference>
<dbReference type="GO" id="GO:0008713">
    <property type="term" value="F:ADP-heptose-lipopolysaccharide heptosyltransferase activity"/>
    <property type="evidence" value="ECO:0007669"/>
    <property type="project" value="TreeGrafter"/>
</dbReference>
<keyword evidence="1" id="KW-0328">Glycosyltransferase</keyword>
<name>A0A2H6BSQ1_MICAE</name>
<dbReference type="Gene3D" id="3.40.50.2000">
    <property type="entry name" value="Glycogen Phosphorylase B"/>
    <property type="match status" value="2"/>
</dbReference>
<dbReference type="PANTHER" id="PTHR30160:SF1">
    <property type="entry name" value="LIPOPOLYSACCHARIDE 1,2-N-ACETYLGLUCOSAMINETRANSFERASE-RELATED"/>
    <property type="match status" value="1"/>
</dbReference>
<dbReference type="InterPro" id="IPR051199">
    <property type="entry name" value="LPS_LOS_Heptosyltrfase"/>
</dbReference>
<sequence length="410" mass="46274">MTLNYSDLPLHSKLANFARDLIDLLVSLTYSISGSKIARVAQKKQLLIIKPDAIGDFIIFTGILPSIRELYPNQEWEITLLGSQEYKSLAEFIRLGVISFEPVFDSFISINRLIFGRNLIYRFKFQKFLQNFSYDTVLYPVYSRTSDGDQLVFITDANEKIGIDRNCLNITEQRKQKNNRNYTRLISVKSGWPSEVERNVSFVKELGIDKSVDGIPRWKIPETIVDESMKLATSHGIKPPFTIFCPGASAKYRIWPAQKIASVIDYIWDKYRMPALICGTQADKIISVEIQKNLKGAKVACLCGSTDLAQLSALISSAKLCVTMDSSPAHLAVAVNTPTVCVIGGGHYKRFFPYGDPKLFRAATEELDCFYCDWKCKFDTPLCVKDISVSTVTREIDELMNVLDNSMKGE</sequence>
<organism evidence="3 4">
    <name type="scientific">Microcystis aeruginosa NIES-298</name>
    <dbReference type="NCBI Taxonomy" id="449468"/>
    <lineage>
        <taxon>Bacteria</taxon>
        <taxon>Bacillati</taxon>
        <taxon>Cyanobacteriota</taxon>
        <taxon>Cyanophyceae</taxon>
        <taxon>Oscillatoriophycideae</taxon>
        <taxon>Chroococcales</taxon>
        <taxon>Microcystaceae</taxon>
        <taxon>Microcystis</taxon>
    </lineage>
</organism>
<gene>
    <name evidence="3" type="ORF">BGM30_23090</name>
</gene>
<evidence type="ECO:0000256" key="2">
    <source>
        <dbReference type="ARBA" id="ARBA00022679"/>
    </source>
</evidence>
<accession>A0A2H6BSQ1</accession>
<dbReference type="GO" id="GO:0005829">
    <property type="term" value="C:cytosol"/>
    <property type="evidence" value="ECO:0007669"/>
    <property type="project" value="TreeGrafter"/>
</dbReference>
<proteinExistence type="predicted"/>
<reference evidence="4" key="1">
    <citation type="submission" date="2017-12" db="EMBL/GenBank/DDBJ databases">
        <title>Improved Draft Genome Sequence of Microcystis aeruginosa NIES-298, a Microcystin-Producing Cyanobacterium from Lake Kasumigaura, Japan.</title>
        <authorList>
            <person name="Yamaguchi H."/>
            <person name="Suzuki S."/>
            <person name="Kawachi M."/>
        </authorList>
    </citation>
    <scope>NUCLEOTIDE SEQUENCE [LARGE SCALE GENOMIC DNA]</scope>
    <source>
        <strain evidence="4">NIES-298</strain>
    </source>
</reference>